<evidence type="ECO:0000256" key="4">
    <source>
        <dbReference type="ARBA" id="ARBA00022598"/>
    </source>
</evidence>
<evidence type="ECO:0000256" key="2">
    <source>
        <dbReference type="ARBA" id="ARBA00022450"/>
    </source>
</evidence>
<dbReference type="KEGG" id="nwl:NWFMUON74_45570"/>
<organism evidence="7 8">
    <name type="scientific">Nocardia wallacei</name>
    <dbReference type="NCBI Taxonomy" id="480035"/>
    <lineage>
        <taxon>Bacteria</taxon>
        <taxon>Bacillati</taxon>
        <taxon>Actinomycetota</taxon>
        <taxon>Actinomycetes</taxon>
        <taxon>Mycobacteriales</taxon>
        <taxon>Nocardiaceae</taxon>
        <taxon>Nocardia</taxon>
    </lineage>
</organism>
<evidence type="ECO:0000313" key="8">
    <source>
        <dbReference type="Proteomes" id="UP000516173"/>
    </source>
</evidence>
<protein>
    <recommendedName>
        <fullName evidence="6">Carrier domain-containing protein</fullName>
    </recommendedName>
</protein>
<dbReference type="InterPro" id="IPR036736">
    <property type="entry name" value="ACP-like_sf"/>
</dbReference>
<evidence type="ECO:0000256" key="5">
    <source>
        <dbReference type="SAM" id="MobiDB-lite"/>
    </source>
</evidence>
<accession>A0A7G1KNC3</accession>
<dbReference type="GO" id="GO:0031956">
    <property type="term" value="F:medium-chain fatty acid-CoA ligase activity"/>
    <property type="evidence" value="ECO:0007669"/>
    <property type="project" value="TreeGrafter"/>
</dbReference>
<sequence>MTATVDLSPAARVDALARQAGRRVAVVYEGGTYSYDVLAGQSRRLAAALADGGAGEGDRVVYLGGNSVAFLATFLATARLGSVFVPVNSRLTAAEVAVILADCAPHTLVVEPGHREIAEAAGSAARLLLVPGDPGQDPDEKPGGAWEVLPPTTGDTVADPVACPADRPAMLAYTSGTTGRPKGVRLTHGNLWWNGLNLDMVAPAAPLDVTLVVAPLFHTAPLGCFTLRTLLRGGTVVLRRDFQAPRMLADLVDYRVTTVFAVPAMFAAVAALPGFPAADLSALRTAVTAGAPAPAPLIGRYLDRGIALQQAYGLTETLFVTCLPADRTAEHASSAGLALPYTEIRIIDPAAGTPVAPGEPGEVCLRAPTVTSGYRNAPEATAAAFADGWFRTGDIGYLDRGGCLYLVDRRKDMIIVGGDNVYSAEVEQVLARCPGVTDVAVVGMPDPHEGESVVAIVSGHADLRPTLADLRRFAERELAGYKLPTRVVHAEQIPRNAMGKIDKVVIRAALADADHAVFAAEPDDRSPDEQPSTATPSTTPPAWLRALPSLPPDEQYRVVFDVVAASLARTIRGAPRVPAAEDRLRDIGLGSLAAVELARHLGATFHLDLPTTTLFDHATVGGLVRQLCDRITAAGARPPVLKLIAEFERALRDTPFEPAVRAELRERLRASLNQLTGAPGAANPDVTGATDRELFALLDAELGTR</sequence>
<dbReference type="EMBL" id="AP023396">
    <property type="protein sequence ID" value="BCK56785.1"/>
    <property type="molecule type" value="Genomic_DNA"/>
</dbReference>
<dbReference type="PANTHER" id="PTHR43201:SF5">
    <property type="entry name" value="MEDIUM-CHAIN ACYL-COA LIGASE ACSF2, MITOCHONDRIAL"/>
    <property type="match status" value="1"/>
</dbReference>
<dbReference type="Proteomes" id="UP000516173">
    <property type="component" value="Chromosome"/>
</dbReference>
<dbReference type="InterPro" id="IPR009081">
    <property type="entry name" value="PP-bd_ACP"/>
</dbReference>
<dbReference type="Pfam" id="PF13193">
    <property type="entry name" value="AMP-binding_C"/>
    <property type="match status" value="1"/>
</dbReference>
<dbReference type="PROSITE" id="PS00455">
    <property type="entry name" value="AMP_BINDING"/>
    <property type="match status" value="1"/>
</dbReference>
<dbReference type="SUPFAM" id="SSF47336">
    <property type="entry name" value="ACP-like"/>
    <property type="match status" value="1"/>
</dbReference>
<dbReference type="Gene3D" id="3.30.300.30">
    <property type="match status" value="1"/>
</dbReference>
<keyword evidence="4" id="KW-0436">Ligase</keyword>
<comment type="similarity">
    <text evidence="1">Belongs to the ATP-dependent AMP-binding enzyme family.</text>
</comment>
<dbReference type="SMART" id="SM00823">
    <property type="entry name" value="PKS_PP"/>
    <property type="match status" value="1"/>
</dbReference>
<gene>
    <name evidence="7" type="ORF">NWFMUON74_45570</name>
</gene>
<feature type="domain" description="Carrier" evidence="6">
    <location>
        <begin position="554"/>
        <end position="631"/>
    </location>
</feature>
<dbReference type="Gene3D" id="1.10.1200.10">
    <property type="entry name" value="ACP-like"/>
    <property type="match status" value="1"/>
</dbReference>
<dbReference type="InterPro" id="IPR042099">
    <property type="entry name" value="ANL_N_sf"/>
</dbReference>
<dbReference type="PROSITE" id="PS50075">
    <property type="entry name" value="CARRIER"/>
    <property type="match status" value="1"/>
</dbReference>
<feature type="region of interest" description="Disordered" evidence="5">
    <location>
        <begin position="520"/>
        <end position="546"/>
    </location>
</feature>
<dbReference type="InterPro" id="IPR020845">
    <property type="entry name" value="AMP-binding_CS"/>
</dbReference>
<dbReference type="AlphaFoldDB" id="A0A7G1KNC3"/>
<name>A0A7G1KNC3_9NOCA</name>
<dbReference type="Pfam" id="PF00550">
    <property type="entry name" value="PP-binding"/>
    <property type="match status" value="1"/>
</dbReference>
<feature type="compositionally biased region" description="Low complexity" evidence="5">
    <location>
        <begin position="531"/>
        <end position="542"/>
    </location>
</feature>
<keyword evidence="8" id="KW-1185">Reference proteome</keyword>
<dbReference type="InterPro" id="IPR025110">
    <property type="entry name" value="AMP-bd_C"/>
</dbReference>
<dbReference type="PANTHER" id="PTHR43201">
    <property type="entry name" value="ACYL-COA SYNTHETASE"/>
    <property type="match status" value="1"/>
</dbReference>
<evidence type="ECO:0000256" key="1">
    <source>
        <dbReference type="ARBA" id="ARBA00006432"/>
    </source>
</evidence>
<proteinExistence type="inferred from homology"/>
<keyword evidence="2" id="KW-0596">Phosphopantetheine</keyword>
<dbReference type="GO" id="GO:0031177">
    <property type="term" value="F:phosphopantetheine binding"/>
    <property type="evidence" value="ECO:0007669"/>
    <property type="project" value="InterPro"/>
</dbReference>
<keyword evidence="3" id="KW-0597">Phosphoprotein</keyword>
<dbReference type="Pfam" id="PF00501">
    <property type="entry name" value="AMP-binding"/>
    <property type="match status" value="1"/>
</dbReference>
<dbReference type="InterPro" id="IPR045851">
    <property type="entry name" value="AMP-bd_C_sf"/>
</dbReference>
<dbReference type="SUPFAM" id="SSF56801">
    <property type="entry name" value="Acetyl-CoA synthetase-like"/>
    <property type="match status" value="1"/>
</dbReference>
<evidence type="ECO:0000313" key="7">
    <source>
        <dbReference type="EMBL" id="BCK56785.1"/>
    </source>
</evidence>
<dbReference type="GeneID" id="80349013"/>
<dbReference type="Gene3D" id="3.40.50.12780">
    <property type="entry name" value="N-terminal domain of ligase-like"/>
    <property type="match status" value="1"/>
</dbReference>
<dbReference type="InterPro" id="IPR020806">
    <property type="entry name" value="PKS_PP-bd"/>
</dbReference>
<evidence type="ECO:0000259" key="6">
    <source>
        <dbReference type="PROSITE" id="PS50075"/>
    </source>
</evidence>
<dbReference type="GO" id="GO:0006631">
    <property type="term" value="P:fatty acid metabolic process"/>
    <property type="evidence" value="ECO:0007669"/>
    <property type="project" value="TreeGrafter"/>
</dbReference>
<evidence type="ECO:0000256" key="3">
    <source>
        <dbReference type="ARBA" id="ARBA00022553"/>
    </source>
</evidence>
<dbReference type="InterPro" id="IPR000873">
    <property type="entry name" value="AMP-dep_synth/lig_dom"/>
</dbReference>
<reference evidence="7 8" key="1">
    <citation type="submission" date="2020-08" db="EMBL/GenBank/DDBJ databases">
        <title>Genome Sequencing of Nocardia wallacei strain FMUON74 and assembly.</title>
        <authorList>
            <person name="Toyokawa M."/>
            <person name="Uesaka K."/>
        </authorList>
    </citation>
    <scope>NUCLEOTIDE SEQUENCE [LARGE SCALE GENOMIC DNA]</scope>
    <source>
        <strain evidence="7 8">FMUON74</strain>
    </source>
</reference>
<dbReference type="SMART" id="SM01294">
    <property type="entry name" value="PKS_PP_betabranch"/>
    <property type="match status" value="1"/>
</dbReference>
<dbReference type="RefSeq" id="WP_187683797.1">
    <property type="nucleotide sequence ID" value="NZ_AP023396.1"/>
</dbReference>